<accession>A0A5J4TU09</accession>
<feature type="region of interest" description="Disordered" evidence="1">
    <location>
        <begin position="60"/>
        <end position="166"/>
    </location>
</feature>
<evidence type="ECO:0000313" key="2">
    <source>
        <dbReference type="EMBL" id="KAA6361727.1"/>
    </source>
</evidence>
<proteinExistence type="predicted"/>
<sequence length="315" mass="37271">MLPENPIQPNSQQIQYQIREIDPQEEEDLEKQIFQLQEERDMIQLRFDYEVHDTVLRELDCPSDFDNNEMDKQSQSEDSEEAKDHLSIQSNKKKHTKMDKQNGNENENAPKAKMSLMKEKQKKNHKEMDKLSQCDDSQEFGTSRLKKSRARHKRSKKAKVQQPRKELNFNNMNEDQTRNLRSGTMLFQSKPEVMKERKQTLNKSNVPQDNHTSRLTQLNEELLTPKSIRVGLNVDSGMSNHPALRLKQFSLGSISSQPSLLWIRMERGNRMENHQVRNFKLSTNKFFAPKMKIMHSKEVLIFKKIQLREHLIMFH</sequence>
<dbReference type="AlphaFoldDB" id="A0A5J4TU09"/>
<reference evidence="2 3" key="1">
    <citation type="submission" date="2019-03" db="EMBL/GenBank/DDBJ databases">
        <title>Single cell metagenomics reveals metabolic interactions within the superorganism composed of flagellate Streblomastix strix and complex community of Bacteroidetes bacteria on its surface.</title>
        <authorList>
            <person name="Treitli S.C."/>
            <person name="Kolisko M."/>
            <person name="Husnik F."/>
            <person name="Keeling P."/>
            <person name="Hampl V."/>
        </authorList>
    </citation>
    <scope>NUCLEOTIDE SEQUENCE [LARGE SCALE GENOMIC DNA]</scope>
    <source>
        <strain evidence="2">ST1C</strain>
    </source>
</reference>
<protein>
    <submittedName>
        <fullName evidence="2">Uncharacterized protein</fullName>
    </submittedName>
</protein>
<dbReference type="Proteomes" id="UP000324800">
    <property type="component" value="Unassembled WGS sequence"/>
</dbReference>
<evidence type="ECO:0000256" key="1">
    <source>
        <dbReference type="SAM" id="MobiDB-lite"/>
    </source>
</evidence>
<organism evidence="2 3">
    <name type="scientific">Streblomastix strix</name>
    <dbReference type="NCBI Taxonomy" id="222440"/>
    <lineage>
        <taxon>Eukaryota</taxon>
        <taxon>Metamonada</taxon>
        <taxon>Preaxostyla</taxon>
        <taxon>Oxymonadida</taxon>
        <taxon>Streblomastigidae</taxon>
        <taxon>Streblomastix</taxon>
    </lineage>
</organism>
<name>A0A5J4TU09_9EUKA</name>
<comment type="caution">
    <text evidence="2">The sequence shown here is derived from an EMBL/GenBank/DDBJ whole genome shotgun (WGS) entry which is preliminary data.</text>
</comment>
<feature type="compositionally biased region" description="Basic residues" evidence="1">
    <location>
        <begin position="144"/>
        <end position="159"/>
    </location>
</feature>
<evidence type="ECO:0000313" key="3">
    <source>
        <dbReference type="Proteomes" id="UP000324800"/>
    </source>
</evidence>
<dbReference type="EMBL" id="SNRW01025149">
    <property type="protein sequence ID" value="KAA6361727.1"/>
    <property type="molecule type" value="Genomic_DNA"/>
</dbReference>
<gene>
    <name evidence="2" type="ORF">EZS28_042746</name>
</gene>